<reference evidence="1 2" key="1">
    <citation type="submission" date="2015-09" db="EMBL/GenBank/DDBJ databases">
        <title>Trachymyrmex cornetzi WGS genome.</title>
        <authorList>
            <person name="Nygaard S."/>
            <person name="Hu H."/>
            <person name="Boomsma J."/>
            <person name="Zhang G."/>
        </authorList>
    </citation>
    <scope>NUCLEOTIDE SEQUENCE [LARGE SCALE GENOMIC DNA]</scope>
    <source>
        <strain evidence="1">Tcor2-1</strain>
        <tissue evidence="1">Whole body</tissue>
    </source>
</reference>
<dbReference type="Proteomes" id="UP000078492">
    <property type="component" value="Unassembled WGS sequence"/>
</dbReference>
<sequence>MAELCECHAVHRELAQCKKAANESSQKYIYKMLDIAAQANVDTRSVIQYIIDGVQDDAVNKTILYEAKVHVAKLCKVETDTLKETAYINSNNLYQKQSKHVEIANDVKLNSYLILFEILLLCRTKGNCEFGMNRGKSRIYSKTLGGVVEAWKLTNHLFRGSLGAPYHHREYPD</sequence>
<dbReference type="EMBL" id="KQ980996">
    <property type="protein sequence ID" value="KYN10449.1"/>
    <property type="molecule type" value="Genomic_DNA"/>
</dbReference>
<evidence type="ECO:0000313" key="2">
    <source>
        <dbReference type="Proteomes" id="UP000078492"/>
    </source>
</evidence>
<proteinExistence type="predicted"/>
<protein>
    <submittedName>
        <fullName evidence="1">Uncharacterized protein</fullName>
    </submittedName>
</protein>
<evidence type="ECO:0000313" key="1">
    <source>
        <dbReference type="EMBL" id="KYN10449.1"/>
    </source>
</evidence>
<gene>
    <name evidence="1" type="ORF">ALC57_17410</name>
</gene>
<accession>A0A151ITX5</accession>
<organism evidence="1 2">
    <name type="scientific">Trachymyrmex cornetzi</name>
    <dbReference type="NCBI Taxonomy" id="471704"/>
    <lineage>
        <taxon>Eukaryota</taxon>
        <taxon>Metazoa</taxon>
        <taxon>Ecdysozoa</taxon>
        <taxon>Arthropoda</taxon>
        <taxon>Hexapoda</taxon>
        <taxon>Insecta</taxon>
        <taxon>Pterygota</taxon>
        <taxon>Neoptera</taxon>
        <taxon>Endopterygota</taxon>
        <taxon>Hymenoptera</taxon>
        <taxon>Apocrita</taxon>
        <taxon>Aculeata</taxon>
        <taxon>Formicoidea</taxon>
        <taxon>Formicidae</taxon>
        <taxon>Myrmicinae</taxon>
        <taxon>Trachymyrmex</taxon>
    </lineage>
</organism>
<dbReference type="AlphaFoldDB" id="A0A151ITX5"/>
<name>A0A151ITX5_9HYME</name>
<keyword evidence="2" id="KW-1185">Reference proteome</keyword>